<dbReference type="InterPro" id="IPR045584">
    <property type="entry name" value="Pilin-like"/>
</dbReference>
<evidence type="ECO:0000256" key="4">
    <source>
        <dbReference type="ARBA" id="ARBA00022481"/>
    </source>
</evidence>
<evidence type="ECO:0000256" key="8">
    <source>
        <dbReference type="ARBA" id="ARBA00023136"/>
    </source>
</evidence>
<evidence type="ECO:0000256" key="3">
    <source>
        <dbReference type="ARBA" id="ARBA00022475"/>
    </source>
</evidence>
<sequence>MLTTLAVPSFTQFIQNNRLAAEANELVASFQFARSEALKRGVQVQVCSSADGATCGGNWTQGWIAVADPSGPDETVLRVWSPSADTFQFTPASSTVSFQPDGFSAAGAEQQIEMMLSGCTTDSARRILVERTGRVASQRVDCPS</sequence>
<keyword evidence="4" id="KW-0488">Methylation</keyword>
<name>A0A540V786_9GAMM</name>
<dbReference type="InterPro" id="IPR022346">
    <property type="entry name" value="T2SS_GspH"/>
</dbReference>
<comment type="similarity">
    <text evidence="9">Belongs to the GSP H family.</text>
</comment>
<evidence type="ECO:0000256" key="6">
    <source>
        <dbReference type="ARBA" id="ARBA00022692"/>
    </source>
</evidence>
<evidence type="ECO:0000256" key="7">
    <source>
        <dbReference type="ARBA" id="ARBA00022989"/>
    </source>
</evidence>
<evidence type="ECO:0000313" key="13">
    <source>
        <dbReference type="Proteomes" id="UP000315400"/>
    </source>
</evidence>
<evidence type="ECO:0000256" key="10">
    <source>
        <dbReference type="ARBA" id="ARBA00030775"/>
    </source>
</evidence>
<evidence type="ECO:0000259" key="11">
    <source>
        <dbReference type="Pfam" id="PF12019"/>
    </source>
</evidence>
<dbReference type="Pfam" id="PF12019">
    <property type="entry name" value="GspH"/>
    <property type="match status" value="1"/>
</dbReference>
<accession>A0A540V786</accession>
<comment type="caution">
    <text evidence="12">The sequence shown here is derived from an EMBL/GenBank/DDBJ whole genome shotgun (WGS) entry which is preliminary data.</text>
</comment>
<organism evidence="12 13">
    <name type="scientific">Spiribacter salinus</name>
    <dbReference type="NCBI Taxonomy" id="1335746"/>
    <lineage>
        <taxon>Bacteria</taxon>
        <taxon>Pseudomonadati</taxon>
        <taxon>Pseudomonadota</taxon>
        <taxon>Gammaproteobacteria</taxon>
        <taxon>Chromatiales</taxon>
        <taxon>Ectothiorhodospiraceae</taxon>
        <taxon>Spiribacter</taxon>
    </lineage>
</organism>
<keyword evidence="5" id="KW-0997">Cell inner membrane</keyword>
<reference evidence="12 13" key="1">
    <citation type="submission" date="2019-06" db="EMBL/GenBank/DDBJ databases">
        <title>Metagenome assembled Genome of Spiribacter salinus SL48-SHIP from the microbial mat of Salt Lake 48 (Novosibirsk region, Russia).</title>
        <authorList>
            <person name="Shipova A."/>
            <person name="Rozanov A.S."/>
            <person name="Bryanskaya A.V."/>
            <person name="Peltek S.E."/>
        </authorList>
    </citation>
    <scope>NUCLEOTIDE SEQUENCE [LARGE SCALE GENOMIC DNA]</scope>
    <source>
        <strain evidence="12">SL48-SHIP-2</strain>
    </source>
</reference>
<keyword evidence="6" id="KW-0812">Transmembrane</keyword>
<keyword evidence="3" id="KW-1003">Cell membrane</keyword>
<dbReference type="GO" id="GO:0005886">
    <property type="term" value="C:plasma membrane"/>
    <property type="evidence" value="ECO:0007669"/>
    <property type="project" value="UniProtKB-SubCell"/>
</dbReference>
<dbReference type="AlphaFoldDB" id="A0A540V786"/>
<evidence type="ECO:0000313" key="12">
    <source>
        <dbReference type="EMBL" id="TQE92630.1"/>
    </source>
</evidence>
<keyword evidence="8" id="KW-0472">Membrane</keyword>
<dbReference type="SUPFAM" id="SSF54523">
    <property type="entry name" value="Pili subunits"/>
    <property type="match status" value="1"/>
</dbReference>
<proteinExistence type="inferred from homology"/>
<evidence type="ECO:0000256" key="9">
    <source>
        <dbReference type="ARBA" id="ARBA00025772"/>
    </source>
</evidence>
<dbReference type="GO" id="GO:0015628">
    <property type="term" value="P:protein secretion by the type II secretion system"/>
    <property type="evidence" value="ECO:0007669"/>
    <property type="project" value="InterPro"/>
</dbReference>
<evidence type="ECO:0000256" key="5">
    <source>
        <dbReference type="ARBA" id="ARBA00022519"/>
    </source>
</evidence>
<evidence type="ECO:0000256" key="2">
    <source>
        <dbReference type="ARBA" id="ARBA00021549"/>
    </source>
</evidence>
<comment type="subcellular location">
    <subcellularLocation>
        <location evidence="1">Cell inner membrane</location>
        <topology evidence="1">Single-pass membrane protein</topology>
    </subcellularLocation>
</comment>
<keyword evidence="7" id="KW-1133">Transmembrane helix</keyword>
<gene>
    <name evidence="12" type="ORF">FKY71_19590</name>
</gene>
<dbReference type="EMBL" id="VIFK01000622">
    <property type="protein sequence ID" value="TQE92630.1"/>
    <property type="molecule type" value="Genomic_DNA"/>
</dbReference>
<dbReference type="Gene3D" id="3.55.40.10">
    <property type="entry name" value="minor pseudopilin epsh domain"/>
    <property type="match status" value="1"/>
</dbReference>
<protein>
    <recommendedName>
        <fullName evidence="2">Type II secretion system protein H</fullName>
    </recommendedName>
    <alternativeName>
        <fullName evidence="10">General secretion pathway protein H</fullName>
    </alternativeName>
</protein>
<dbReference type="GO" id="GO:0015627">
    <property type="term" value="C:type II protein secretion system complex"/>
    <property type="evidence" value="ECO:0007669"/>
    <property type="project" value="InterPro"/>
</dbReference>
<dbReference type="Proteomes" id="UP000315400">
    <property type="component" value="Unassembled WGS sequence"/>
</dbReference>
<evidence type="ECO:0000256" key="1">
    <source>
        <dbReference type="ARBA" id="ARBA00004377"/>
    </source>
</evidence>
<feature type="domain" description="General secretion pathway GspH" evidence="11">
    <location>
        <begin position="22"/>
        <end position="133"/>
    </location>
</feature>